<keyword evidence="5" id="KW-0804">Transcription</keyword>
<feature type="domain" description="Zn(2)-C6 fungal-type" evidence="8">
    <location>
        <begin position="44"/>
        <end position="77"/>
    </location>
</feature>
<accession>A0A1Y2MD56</accession>
<dbReference type="PROSITE" id="PS50048">
    <property type="entry name" value="ZN2_CY6_FUNGAL_2"/>
    <property type="match status" value="1"/>
</dbReference>
<dbReference type="InterPro" id="IPR001138">
    <property type="entry name" value="Zn2Cys6_DnaBD"/>
</dbReference>
<evidence type="ECO:0000256" key="7">
    <source>
        <dbReference type="SAM" id="MobiDB-lite"/>
    </source>
</evidence>
<keyword evidence="2" id="KW-0479">Metal-binding</keyword>
<evidence type="ECO:0000256" key="2">
    <source>
        <dbReference type="ARBA" id="ARBA00022723"/>
    </source>
</evidence>
<evidence type="ECO:0000313" key="10">
    <source>
        <dbReference type="Proteomes" id="UP000193240"/>
    </source>
</evidence>
<keyword evidence="6" id="KW-0539">Nucleus</keyword>
<evidence type="ECO:0000256" key="6">
    <source>
        <dbReference type="ARBA" id="ARBA00023242"/>
    </source>
</evidence>
<keyword evidence="10" id="KW-1185">Reference proteome</keyword>
<dbReference type="SMART" id="SM00066">
    <property type="entry name" value="GAL4"/>
    <property type="match status" value="1"/>
</dbReference>
<dbReference type="Proteomes" id="UP000193240">
    <property type="component" value="Unassembled WGS sequence"/>
</dbReference>
<dbReference type="GO" id="GO:0000981">
    <property type="term" value="F:DNA-binding transcription factor activity, RNA polymerase II-specific"/>
    <property type="evidence" value="ECO:0007669"/>
    <property type="project" value="InterPro"/>
</dbReference>
<dbReference type="InParanoid" id="A0A1Y2MD56"/>
<feature type="region of interest" description="Disordered" evidence="7">
    <location>
        <begin position="1"/>
        <end position="22"/>
    </location>
</feature>
<feature type="compositionally biased region" description="Polar residues" evidence="7">
    <location>
        <begin position="1"/>
        <end position="11"/>
    </location>
</feature>
<keyword evidence="4" id="KW-0238">DNA-binding</keyword>
<evidence type="ECO:0000256" key="5">
    <source>
        <dbReference type="ARBA" id="ARBA00023163"/>
    </source>
</evidence>
<dbReference type="InterPro" id="IPR036864">
    <property type="entry name" value="Zn2-C6_fun-type_DNA-bd_sf"/>
</dbReference>
<dbReference type="GO" id="GO:0008270">
    <property type="term" value="F:zinc ion binding"/>
    <property type="evidence" value="ECO:0007669"/>
    <property type="project" value="InterPro"/>
</dbReference>
<protein>
    <recommendedName>
        <fullName evidence="8">Zn(2)-C6 fungal-type domain-containing protein</fullName>
    </recommendedName>
</protein>
<organism evidence="9 10">
    <name type="scientific">Epicoccum nigrum</name>
    <name type="common">Soil fungus</name>
    <name type="synonym">Epicoccum purpurascens</name>
    <dbReference type="NCBI Taxonomy" id="105696"/>
    <lineage>
        <taxon>Eukaryota</taxon>
        <taxon>Fungi</taxon>
        <taxon>Dikarya</taxon>
        <taxon>Ascomycota</taxon>
        <taxon>Pezizomycotina</taxon>
        <taxon>Dothideomycetes</taxon>
        <taxon>Pleosporomycetidae</taxon>
        <taxon>Pleosporales</taxon>
        <taxon>Pleosporineae</taxon>
        <taxon>Didymellaceae</taxon>
        <taxon>Epicoccum</taxon>
    </lineage>
</organism>
<dbReference type="AlphaFoldDB" id="A0A1Y2MD56"/>
<dbReference type="Pfam" id="PF00172">
    <property type="entry name" value="Zn_clus"/>
    <property type="match status" value="1"/>
</dbReference>
<evidence type="ECO:0000313" key="9">
    <source>
        <dbReference type="EMBL" id="OSS53168.1"/>
    </source>
</evidence>
<dbReference type="CDD" id="cd12148">
    <property type="entry name" value="fungal_TF_MHR"/>
    <property type="match status" value="1"/>
</dbReference>
<dbReference type="PANTHER" id="PTHR31845:SF17">
    <property type="entry name" value="ZN(II)2CYS6 TRANSCRIPTION FACTOR (EUROFUNG)"/>
    <property type="match status" value="1"/>
</dbReference>
<evidence type="ECO:0000256" key="4">
    <source>
        <dbReference type="ARBA" id="ARBA00023125"/>
    </source>
</evidence>
<dbReference type="SUPFAM" id="SSF57701">
    <property type="entry name" value="Zn2/Cys6 DNA-binding domain"/>
    <property type="match status" value="1"/>
</dbReference>
<evidence type="ECO:0000256" key="1">
    <source>
        <dbReference type="ARBA" id="ARBA00004123"/>
    </source>
</evidence>
<evidence type="ECO:0000256" key="3">
    <source>
        <dbReference type="ARBA" id="ARBA00023015"/>
    </source>
</evidence>
<reference evidence="9 10" key="1">
    <citation type="journal article" date="2017" name="Genome Announc.">
        <title>Genome sequence of the saprophytic ascomycete Epicoccum nigrum ICMP 19927 strain isolated from New Zealand.</title>
        <authorList>
            <person name="Fokin M."/>
            <person name="Fleetwood D."/>
            <person name="Weir B.S."/>
            <person name="Villas-Boas S.G."/>
        </authorList>
    </citation>
    <scope>NUCLEOTIDE SEQUENCE [LARGE SCALE GENOMIC DNA]</scope>
    <source>
        <strain evidence="9 10">ICMP 19927</strain>
    </source>
</reference>
<proteinExistence type="predicted"/>
<dbReference type="CDD" id="cd00067">
    <property type="entry name" value="GAL4"/>
    <property type="match status" value="1"/>
</dbReference>
<dbReference type="Gene3D" id="4.10.240.10">
    <property type="entry name" value="Zn(2)-C6 fungal-type DNA-binding domain"/>
    <property type="match status" value="1"/>
</dbReference>
<dbReference type="EMBL" id="KZ107839">
    <property type="protein sequence ID" value="OSS53168.1"/>
    <property type="molecule type" value="Genomic_DNA"/>
</dbReference>
<name>A0A1Y2MD56_EPING</name>
<comment type="subcellular location">
    <subcellularLocation>
        <location evidence="1">Nucleus</location>
    </subcellularLocation>
</comment>
<dbReference type="SMART" id="SM00906">
    <property type="entry name" value="Fungal_trans"/>
    <property type="match status" value="1"/>
</dbReference>
<gene>
    <name evidence="9" type="ORF">B5807_02025</name>
</gene>
<sequence>MPPKRTWSQVADNGPPLSPAASRQRLSEAGLEAAAPAISRKVKACAACRKQKIKCIMDENTGPPCKRCTERNLSCVLNKSLQTLIDERSQWKHEVIGDLNVLHSSLQQVLSKLSLPSLPSLRTNAVEDSDPIQQYDAADREDEVPSCDNSPRLSPQDVALPHAPIESLYQLTRLRALRADDSKEERKPTPDFAANHPVNDFISRGIVDLDDAERLFSFFINRIDHFMYKIGSHKYRDLNSLRHASTILTVTICTVAALHDPQSNHLYKNCSREFRRLMSASMFDRRIDRDRMRALCVASYWLHDLSWTISGYAIRRAMEINLSSSYQRVLASGDEDSMECIRLWYVLYICDRHLSILYGRPSIVRDEVSITGWEALMRTPAFTEADKRLVSQMALLIIMGNARELFGPDTGEAIPKAFAPQLTSFSRQIDHWMGFWSTELLKIHQFIGGFPTKGVIIHHHLAKLHLHSHVFRGLEGRPVPPHFQESAVAAVTAATDTIDMVLTDYDIQEALVGIPHYIHSMVAFACAFLLNIASQYSGQYISDTAVFDLTTKAVRQFRSTPVGKWHLVHLMAEGLERMIAKKGGSPAARMLPSLPSEANRPGAPNGSELSTPMTGGSGSYGENFFSGFDDAYNLGTSSFLNFDTGTIDLDFAGFSF</sequence>
<dbReference type="GO" id="GO:0000976">
    <property type="term" value="F:transcription cis-regulatory region binding"/>
    <property type="evidence" value="ECO:0007669"/>
    <property type="project" value="TreeGrafter"/>
</dbReference>
<dbReference type="GO" id="GO:0005634">
    <property type="term" value="C:nucleus"/>
    <property type="evidence" value="ECO:0007669"/>
    <property type="project" value="UniProtKB-SubCell"/>
</dbReference>
<keyword evidence="3" id="KW-0805">Transcription regulation</keyword>
<dbReference type="InterPro" id="IPR051089">
    <property type="entry name" value="prtT"/>
</dbReference>
<dbReference type="PROSITE" id="PS00463">
    <property type="entry name" value="ZN2_CY6_FUNGAL_1"/>
    <property type="match status" value="1"/>
</dbReference>
<evidence type="ECO:0000259" key="8">
    <source>
        <dbReference type="PROSITE" id="PS50048"/>
    </source>
</evidence>
<feature type="region of interest" description="Disordered" evidence="7">
    <location>
        <begin position="590"/>
        <end position="613"/>
    </location>
</feature>
<dbReference type="OMA" id="HLYSHVF"/>
<dbReference type="PANTHER" id="PTHR31845">
    <property type="entry name" value="FINGER DOMAIN PROTEIN, PUTATIVE-RELATED"/>
    <property type="match status" value="1"/>
</dbReference>
<dbReference type="GO" id="GO:0006351">
    <property type="term" value="P:DNA-templated transcription"/>
    <property type="evidence" value="ECO:0007669"/>
    <property type="project" value="InterPro"/>
</dbReference>
<dbReference type="InterPro" id="IPR007219">
    <property type="entry name" value="XnlR_reg_dom"/>
</dbReference>